<dbReference type="CDD" id="cd16833">
    <property type="entry name" value="YfiH"/>
    <property type="match status" value="1"/>
</dbReference>
<evidence type="ECO:0000256" key="4">
    <source>
        <dbReference type="ARBA" id="ARBA00022723"/>
    </source>
</evidence>
<evidence type="ECO:0000256" key="1">
    <source>
        <dbReference type="ARBA" id="ARBA00000553"/>
    </source>
</evidence>
<dbReference type="Pfam" id="PF02578">
    <property type="entry name" value="Cu-oxidase_4"/>
    <property type="match status" value="1"/>
</dbReference>
<dbReference type="SUPFAM" id="SSF64438">
    <property type="entry name" value="CNF1/YfiH-like putative cysteine hydrolases"/>
    <property type="match status" value="1"/>
</dbReference>
<organism evidence="10">
    <name type="scientific">Candidatus Nanosynbacter sp. TM7-074</name>
    <dbReference type="NCBI Taxonomy" id="3158573"/>
    <lineage>
        <taxon>Bacteria</taxon>
        <taxon>Candidatus Saccharimonadota</taxon>
        <taxon>Candidatus Saccharimonadia</taxon>
        <taxon>Candidatus Nanosynbacterales</taxon>
        <taxon>Candidatus Nanosynbacteraceae</taxon>
        <taxon>Candidatus Nanosynbacter</taxon>
    </lineage>
</organism>
<keyword evidence="5" id="KW-0378">Hydrolase</keyword>
<dbReference type="EMBL" id="CP158487">
    <property type="protein sequence ID" value="XDN89625.1"/>
    <property type="molecule type" value="Genomic_DNA"/>
</dbReference>
<dbReference type="AlphaFoldDB" id="A0AB39J8S0"/>
<comment type="similarity">
    <text evidence="2">Belongs to the purine nucleoside phosphorylase YfiH/LACC1 family.</text>
</comment>
<dbReference type="Gene3D" id="3.60.140.10">
    <property type="entry name" value="CNF1/YfiH-like putative cysteine hydrolases"/>
    <property type="match status" value="1"/>
</dbReference>
<evidence type="ECO:0000256" key="5">
    <source>
        <dbReference type="ARBA" id="ARBA00022801"/>
    </source>
</evidence>
<name>A0AB39J8S0_9BACT</name>
<accession>A0AB39J8S0</accession>
<dbReference type="InterPro" id="IPR003730">
    <property type="entry name" value="Cu_polyphenol_OxRdtase"/>
</dbReference>
<protein>
    <submittedName>
        <fullName evidence="10">Polyphenol oxidase family protein</fullName>
    </submittedName>
</protein>
<reference evidence="10" key="1">
    <citation type="submission" date="2024-06" db="EMBL/GenBank/DDBJ databases">
        <authorList>
            <person name="Atkinson C."/>
            <person name="McLean J."/>
            <person name="Gallagher L."/>
            <person name="Bor B."/>
            <person name="Mougous J."/>
        </authorList>
    </citation>
    <scope>NUCLEOTIDE SEQUENCE</scope>
    <source>
        <strain evidence="10">TM7-074</strain>
    </source>
</reference>
<dbReference type="PANTHER" id="PTHR30616">
    <property type="entry name" value="UNCHARACTERIZED PROTEIN YFIH"/>
    <property type="match status" value="1"/>
</dbReference>
<dbReference type="GO" id="GO:0017061">
    <property type="term" value="F:S-methyl-5-thioadenosine phosphorylase activity"/>
    <property type="evidence" value="ECO:0007669"/>
    <property type="project" value="UniProtKB-EC"/>
</dbReference>
<keyword evidence="3" id="KW-0808">Transferase</keyword>
<sequence length="252" mass="28165">MIAADQPTCFPSDVLVAVSSKDDGTMLDRIRGRHVADVLENRRRFCDQIDINYDDVVYHVISYDRAQTFDTTIEVTEADTVKYNNEGIFADALYTEAAGVGLFLPVADCIATVIYGPKRRALMLAHLGRHSTVAQLMTRAIQYFVERGSQAKDLQIWMSPSITQKNYRMDYFNHADDINWHNFCHQTADGIYLDMQGFNRSLAVQAGVPADNIFISPIDTADNPNYFSHSSGDVDGRFAVVACMKSDSGVLN</sequence>
<dbReference type="GO" id="GO:0016787">
    <property type="term" value="F:hydrolase activity"/>
    <property type="evidence" value="ECO:0007669"/>
    <property type="project" value="UniProtKB-KW"/>
</dbReference>
<gene>
    <name evidence="10" type="ORF">TM074_02860</name>
</gene>
<evidence type="ECO:0000256" key="8">
    <source>
        <dbReference type="ARBA" id="ARBA00048968"/>
    </source>
</evidence>
<dbReference type="PANTHER" id="PTHR30616:SF2">
    <property type="entry name" value="PURINE NUCLEOSIDE PHOSPHORYLASE LACC1"/>
    <property type="match status" value="1"/>
</dbReference>
<dbReference type="RefSeq" id="WP_369000202.1">
    <property type="nucleotide sequence ID" value="NZ_CP158487.1"/>
</dbReference>
<evidence type="ECO:0000256" key="2">
    <source>
        <dbReference type="ARBA" id="ARBA00007353"/>
    </source>
</evidence>
<evidence type="ECO:0000256" key="6">
    <source>
        <dbReference type="ARBA" id="ARBA00022833"/>
    </source>
</evidence>
<evidence type="ECO:0000256" key="3">
    <source>
        <dbReference type="ARBA" id="ARBA00022679"/>
    </source>
</evidence>
<dbReference type="InterPro" id="IPR011324">
    <property type="entry name" value="Cytotoxic_necrot_fac-like_cat"/>
</dbReference>
<evidence type="ECO:0000313" key="10">
    <source>
        <dbReference type="EMBL" id="XDN89625.1"/>
    </source>
</evidence>
<evidence type="ECO:0000256" key="9">
    <source>
        <dbReference type="ARBA" id="ARBA00049893"/>
    </source>
</evidence>
<proteinExistence type="inferred from homology"/>
<keyword evidence="6" id="KW-0862">Zinc</keyword>
<comment type="catalytic activity">
    <reaction evidence="1">
        <text>inosine + phosphate = alpha-D-ribose 1-phosphate + hypoxanthine</text>
        <dbReference type="Rhea" id="RHEA:27646"/>
        <dbReference type="ChEBI" id="CHEBI:17368"/>
        <dbReference type="ChEBI" id="CHEBI:17596"/>
        <dbReference type="ChEBI" id="CHEBI:43474"/>
        <dbReference type="ChEBI" id="CHEBI:57720"/>
        <dbReference type="EC" id="2.4.2.1"/>
    </reaction>
    <physiologicalReaction direction="left-to-right" evidence="1">
        <dbReference type="Rhea" id="RHEA:27647"/>
    </physiologicalReaction>
</comment>
<dbReference type="GO" id="GO:0005507">
    <property type="term" value="F:copper ion binding"/>
    <property type="evidence" value="ECO:0007669"/>
    <property type="project" value="TreeGrafter"/>
</dbReference>
<comment type="catalytic activity">
    <reaction evidence="9">
        <text>S-methyl-5'-thioadenosine + phosphate = 5-(methylsulfanyl)-alpha-D-ribose 1-phosphate + adenine</text>
        <dbReference type="Rhea" id="RHEA:11852"/>
        <dbReference type="ChEBI" id="CHEBI:16708"/>
        <dbReference type="ChEBI" id="CHEBI:17509"/>
        <dbReference type="ChEBI" id="CHEBI:43474"/>
        <dbReference type="ChEBI" id="CHEBI:58533"/>
        <dbReference type="EC" id="2.4.2.28"/>
    </reaction>
    <physiologicalReaction direction="left-to-right" evidence="9">
        <dbReference type="Rhea" id="RHEA:11853"/>
    </physiologicalReaction>
</comment>
<comment type="catalytic activity">
    <reaction evidence="8">
        <text>adenosine + phosphate = alpha-D-ribose 1-phosphate + adenine</text>
        <dbReference type="Rhea" id="RHEA:27642"/>
        <dbReference type="ChEBI" id="CHEBI:16335"/>
        <dbReference type="ChEBI" id="CHEBI:16708"/>
        <dbReference type="ChEBI" id="CHEBI:43474"/>
        <dbReference type="ChEBI" id="CHEBI:57720"/>
        <dbReference type="EC" id="2.4.2.1"/>
    </reaction>
    <physiologicalReaction direction="left-to-right" evidence="8">
        <dbReference type="Rhea" id="RHEA:27643"/>
    </physiologicalReaction>
</comment>
<dbReference type="InterPro" id="IPR038371">
    <property type="entry name" value="Cu_polyphenol_OxRdtase_sf"/>
</dbReference>
<keyword evidence="4" id="KW-0479">Metal-binding</keyword>
<comment type="catalytic activity">
    <reaction evidence="7">
        <text>adenosine + H2O + H(+) = inosine + NH4(+)</text>
        <dbReference type="Rhea" id="RHEA:24408"/>
        <dbReference type="ChEBI" id="CHEBI:15377"/>
        <dbReference type="ChEBI" id="CHEBI:15378"/>
        <dbReference type="ChEBI" id="CHEBI:16335"/>
        <dbReference type="ChEBI" id="CHEBI:17596"/>
        <dbReference type="ChEBI" id="CHEBI:28938"/>
        <dbReference type="EC" id="3.5.4.4"/>
    </reaction>
    <physiologicalReaction direction="left-to-right" evidence="7">
        <dbReference type="Rhea" id="RHEA:24409"/>
    </physiologicalReaction>
</comment>
<evidence type="ECO:0000256" key="7">
    <source>
        <dbReference type="ARBA" id="ARBA00047989"/>
    </source>
</evidence>